<gene>
    <name evidence="4" type="primary">lgrD</name>
    <name evidence="4" type="ORF">Pla123a_07330</name>
</gene>
<accession>A0A5C5ZFF4</accession>
<evidence type="ECO:0000256" key="2">
    <source>
        <dbReference type="ARBA" id="ARBA00022553"/>
    </source>
</evidence>
<dbReference type="SMART" id="SM00824">
    <property type="entry name" value="PKS_TE"/>
    <property type="match status" value="1"/>
</dbReference>
<name>A0A5C5ZFF4_9BACT</name>
<dbReference type="Gene3D" id="3.40.50.1820">
    <property type="entry name" value="alpha/beta hydrolase"/>
    <property type="match status" value="1"/>
</dbReference>
<dbReference type="GO" id="GO:0044550">
    <property type="term" value="P:secondary metabolite biosynthetic process"/>
    <property type="evidence" value="ECO:0007669"/>
    <property type="project" value="TreeGrafter"/>
</dbReference>
<proteinExistence type="predicted"/>
<dbReference type="InterPro" id="IPR045851">
    <property type="entry name" value="AMP-bd_C_sf"/>
</dbReference>
<dbReference type="InterPro" id="IPR010071">
    <property type="entry name" value="AA_adenyl_dom"/>
</dbReference>
<dbReference type="GO" id="GO:0031177">
    <property type="term" value="F:phosphopantetheine binding"/>
    <property type="evidence" value="ECO:0007669"/>
    <property type="project" value="InterPro"/>
</dbReference>
<keyword evidence="1" id="KW-0596">Phosphopantetheine</keyword>
<dbReference type="InterPro" id="IPR020802">
    <property type="entry name" value="TesA-like"/>
</dbReference>
<dbReference type="InterPro" id="IPR020806">
    <property type="entry name" value="PKS_PP-bd"/>
</dbReference>
<dbReference type="InterPro" id="IPR025110">
    <property type="entry name" value="AMP-bd_C"/>
</dbReference>
<dbReference type="Pfam" id="PF00668">
    <property type="entry name" value="Condensation"/>
    <property type="match status" value="1"/>
</dbReference>
<dbReference type="EMBL" id="SJPO01000001">
    <property type="protein sequence ID" value="TWT85926.1"/>
    <property type="molecule type" value="Genomic_DNA"/>
</dbReference>
<dbReference type="SUPFAM" id="SSF56801">
    <property type="entry name" value="Acetyl-CoA synthetase-like"/>
    <property type="match status" value="1"/>
</dbReference>
<dbReference type="InterPro" id="IPR009081">
    <property type="entry name" value="PP-bd_ACP"/>
</dbReference>
<reference evidence="4 5" key="1">
    <citation type="submission" date="2019-02" db="EMBL/GenBank/DDBJ databases">
        <title>Deep-cultivation of Planctomycetes and their phenomic and genomic characterization uncovers novel biology.</title>
        <authorList>
            <person name="Wiegand S."/>
            <person name="Jogler M."/>
            <person name="Boedeker C."/>
            <person name="Pinto D."/>
            <person name="Vollmers J."/>
            <person name="Rivas-Marin E."/>
            <person name="Kohn T."/>
            <person name="Peeters S.H."/>
            <person name="Heuer A."/>
            <person name="Rast P."/>
            <person name="Oberbeckmann S."/>
            <person name="Bunk B."/>
            <person name="Jeske O."/>
            <person name="Meyerdierks A."/>
            <person name="Storesund J.E."/>
            <person name="Kallscheuer N."/>
            <person name="Luecker S."/>
            <person name="Lage O.M."/>
            <person name="Pohl T."/>
            <person name="Merkel B.J."/>
            <person name="Hornburger P."/>
            <person name="Mueller R.-W."/>
            <person name="Bruemmer F."/>
            <person name="Labrenz M."/>
            <person name="Spormann A.M."/>
            <person name="Op Den Camp H."/>
            <person name="Overmann J."/>
            <person name="Amann R."/>
            <person name="Jetten M.S.M."/>
            <person name="Mascher T."/>
            <person name="Medema M.H."/>
            <person name="Devos D.P."/>
            <person name="Kaster A.-K."/>
            <person name="Ovreas L."/>
            <person name="Rohde M."/>
            <person name="Galperin M.Y."/>
            <person name="Jogler C."/>
        </authorList>
    </citation>
    <scope>NUCLEOTIDE SEQUENCE [LARGE SCALE GENOMIC DNA]</scope>
    <source>
        <strain evidence="4 5">Pla123a</strain>
    </source>
</reference>
<dbReference type="SUPFAM" id="SSF47336">
    <property type="entry name" value="ACP-like"/>
    <property type="match status" value="1"/>
</dbReference>
<feature type="domain" description="Carrier" evidence="3">
    <location>
        <begin position="935"/>
        <end position="1009"/>
    </location>
</feature>
<dbReference type="InterPro" id="IPR001242">
    <property type="entry name" value="Condensation_dom"/>
</dbReference>
<dbReference type="InterPro" id="IPR029058">
    <property type="entry name" value="AB_hydrolase_fold"/>
</dbReference>
<dbReference type="Pfam" id="PF00975">
    <property type="entry name" value="Thioesterase"/>
    <property type="match status" value="1"/>
</dbReference>
<comment type="caution">
    <text evidence="4">The sequence shown here is derived from an EMBL/GenBank/DDBJ whole genome shotgun (WGS) entry which is preliminary data.</text>
</comment>
<organism evidence="4 5">
    <name type="scientific">Posidoniimonas polymericola</name>
    <dbReference type="NCBI Taxonomy" id="2528002"/>
    <lineage>
        <taxon>Bacteria</taxon>
        <taxon>Pseudomonadati</taxon>
        <taxon>Planctomycetota</taxon>
        <taxon>Planctomycetia</taxon>
        <taxon>Pirellulales</taxon>
        <taxon>Lacipirellulaceae</taxon>
        <taxon>Posidoniimonas</taxon>
    </lineage>
</organism>
<dbReference type="SMART" id="SM00823">
    <property type="entry name" value="PKS_PP"/>
    <property type="match status" value="1"/>
</dbReference>
<protein>
    <submittedName>
        <fullName evidence="4">Linear gramicidin synthase subunit D</fullName>
    </submittedName>
</protein>
<keyword evidence="5" id="KW-1185">Reference proteome</keyword>
<dbReference type="InterPro" id="IPR000873">
    <property type="entry name" value="AMP-dep_synth/lig_dom"/>
</dbReference>
<dbReference type="SUPFAM" id="SSF53474">
    <property type="entry name" value="alpha/beta-Hydrolases"/>
    <property type="match status" value="1"/>
</dbReference>
<dbReference type="PANTHER" id="PTHR45527">
    <property type="entry name" value="NONRIBOSOMAL PEPTIDE SYNTHETASE"/>
    <property type="match status" value="1"/>
</dbReference>
<evidence type="ECO:0000313" key="5">
    <source>
        <dbReference type="Proteomes" id="UP000318478"/>
    </source>
</evidence>
<dbReference type="Gene3D" id="3.30.300.30">
    <property type="match status" value="1"/>
</dbReference>
<sequence length="1283" mass="141813">MCPMQESILFTWMLDPRAGFDLEQIVISGLPEMDAELLGKAFTHVVRTHAGLSATFDADGSVSYHRDATVTVETASGDLPEFLREDRTRGFKLTNSPLMRATLLTDRTSTAFVWTVHHILVDGRSFAPVLNEAFDAYDTLLAGQYLPPPPFKNAHANYLQWLCETRGRSVEYFCEYLRGKTCPTPLPCSEPATRPLPVGGSTSSSVRLSPEATARFNALAERLDLAASSLVQAALAILLQRLAGDRDVVFGQVLSNRAPANAIDEVGLYINTLPLRLTVDEEDLFSDVAYRARLATMKQRQHGAVRLADIKTACGLQHSLFETLLMYETQDLSHSLRCLNSRWDATEISLHEQPTVPLSFVVVNDPRGGQLEIRTIALNSRFEPEVAEQMATYLATALESIVDAEKVKEVRVLPDHVRDRIVYDFNETSHDFTEDALIQQLFEQQAAARPESIAVECDGRSLSYRQLEKKANQVANSLRSRGVRPRQFVGLCMRRDLNLVVAMLGILKSGAAYVPIEPTYPQERIDFILEDAQAATVLTEEALEVKFQDRDFVTIEAACDDSVSHQRPAAGVSADDACYCIFTSGSTGKPKGVLLSHKAVVNTLEWVNRTMQVGPSDRLLFVTSPCFDLSVYDVFGVLGAGATVVVASEQTLDSPHAIVESLVNSQITIWDSAPAALQRLVPLFPADSRDLRLVMLSGDYIPLTLPDDVREAFPNAQVMSLGGATEAAIWSNYFPVGEVDPRWTSIPYGFPIQNTRYYVLGQDLSPCPYHAPGDLYIAGECLANGYLNRPELTEQRFIDDPFVPGEKMYMTGDLARFNEDGCMEFLGRSDFQVKIRGYRIELGEVESAISSAPGVEQAVCIAHTDAGGQKALAAYVVGPGCDADEIKRRLADFLPDYMTPSHVVMLDAMPVTSNGKIDRMALLSTTDERSEDRVAPATQLENDLVQIWERLLRREVGVTDNFFDLGGQSLLAVSLVVAIEKELGHCVPLGAVMQAPTVRGIAGLITGEASDNPHRHLVAIETGSGIPIVLVPGIGGYGFTFERVAHLLGDHPVYVFNSVGTHKDDELVDSVEEVVEAYLPQLLAEIPDGPVVLGGYSFGVLVAQELGIRLERMGRRVPVLISFDGQAPGHPKTKPAYKRAIEHAKQLRPLPWNKRYNYVRDKIQAHFDDDDSYGLFDLPGVADEKLNQRLRETAIVLWRARERYRPTHKLNSPVLLVKAAIPFDWIGTDFETYYGWRQFVSQEVSVHHVPGQHLEMFQPDNSSLIAETVLEAINRAAGNQIND</sequence>
<dbReference type="Pfam" id="PF13193">
    <property type="entry name" value="AMP-binding_C"/>
    <property type="match status" value="1"/>
</dbReference>
<dbReference type="Pfam" id="PF00550">
    <property type="entry name" value="PP-binding"/>
    <property type="match status" value="1"/>
</dbReference>
<dbReference type="Gene3D" id="2.30.38.10">
    <property type="entry name" value="Luciferase, Domain 3"/>
    <property type="match status" value="1"/>
</dbReference>
<dbReference type="Gene3D" id="3.40.50.980">
    <property type="match status" value="2"/>
</dbReference>
<dbReference type="CDD" id="cd05930">
    <property type="entry name" value="A_NRPS"/>
    <property type="match status" value="1"/>
</dbReference>
<evidence type="ECO:0000256" key="1">
    <source>
        <dbReference type="ARBA" id="ARBA00022450"/>
    </source>
</evidence>
<evidence type="ECO:0000313" key="4">
    <source>
        <dbReference type="EMBL" id="TWT85926.1"/>
    </source>
</evidence>
<dbReference type="Gene3D" id="1.10.1200.10">
    <property type="entry name" value="ACP-like"/>
    <property type="match status" value="1"/>
</dbReference>
<dbReference type="InterPro" id="IPR036736">
    <property type="entry name" value="ACP-like_sf"/>
</dbReference>
<dbReference type="Gene3D" id="3.30.559.30">
    <property type="entry name" value="Nonribosomal peptide synthetase, condensation domain"/>
    <property type="match status" value="1"/>
</dbReference>
<dbReference type="Gene3D" id="3.30.559.10">
    <property type="entry name" value="Chloramphenicol acetyltransferase-like domain"/>
    <property type="match status" value="1"/>
</dbReference>
<dbReference type="FunFam" id="3.40.50.12780:FF:000012">
    <property type="entry name" value="Non-ribosomal peptide synthetase"/>
    <property type="match status" value="1"/>
</dbReference>
<dbReference type="FunFam" id="3.40.50.980:FF:000001">
    <property type="entry name" value="Non-ribosomal peptide synthetase"/>
    <property type="match status" value="1"/>
</dbReference>
<dbReference type="Proteomes" id="UP000318478">
    <property type="component" value="Unassembled WGS sequence"/>
</dbReference>
<dbReference type="PANTHER" id="PTHR45527:SF1">
    <property type="entry name" value="FATTY ACID SYNTHASE"/>
    <property type="match status" value="1"/>
</dbReference>
<dbReference type="PROSITE" id="PS50075">
    <property type="entry name" value="CARRIER"/>
    <property type="match status" value="1"/>
</dbReference>
<dbReference type="GO" id="GO:0003824">
    <property type="term" value="F:catalytic activity"/>
    <property type="evidence" value="ECO:0007669"/>
    <property type="project" value="InterPro"/>
</dbReference>
<dbReference type="InterPro" id="IPR023213">
    <property type="entry name" value="CAT-like_dom_sf"/>
</dbReference>
<keyword evidence="2" id="KW-0597">Phosphoprotein</keyword>
<dbReference type="InterPro" id="IPR001031">
    <property type="entry name" value="Thioesterase"/>
</dbReference>
<dbReference type="GO" id="GO:0043041">
    <property type="term" value="P:amino acid activation for nonribosomal peptide biosynthetic process"/>
    <property type="evidence" value="ECO:0007669"/>
    <property type="project" value="TreeGrafter"/>
</dbReference>
<evidence type="ECO:0000259" key="3">
    <source>
        <dbReference type="PROSITE" id="PS50075"/>
    </source>
</evidence>
<dbReference type="NCBIfam" id="TIGR01733">
    <property type="entry name" value="AA-adenyl-dom"/>
    <property type="match status" value="1"/>
</dbReference>
<dbReference type="GO" id="GO:0005737">
    <property type="term" value="C:cytoplasm"/>
    <property type="evidence" value="ECO:0007669"/>
    <property type="project" value="TreeGrafter"/>
</dbReference>
<dbReference type="SUPFAM" id="SSF52777">
    <property type="entry name" value="CoA-dependent acyltransferases"/>
    <property type="match status" value="2"/>
</dbReference>
<dbReference type="Pfam" id="PF00501">
    <property type="entry name" value="AMP-binding"/>
    <property type="match status" value="1"/>
</dbReference>